<keyword evidence="3" id="KW-1185">Reference proteome</keyword>
<evidence type="ECO:0000313" key="3">
    <source>
        <dbReference type="Proteomes" id="UP000242432"/>
    </source>
</evidence>
<feature type="chain" id="PRO_5012549608" evidence="1">
    <location>
        <begin position="20"/>
        <end position="102"/>
    </location>
</feature>
<dbReference type="RefSeq" id="WP_078929090.1">
    <property type="nucleotide sequence ID" value="NZ_FUXX01000031.1"/>
</dbReference>
<dbReference type="AlphaFoldDB" id="A0A1T4VLJ1"/>
<dbReference type="EMBL" id="FUXX01000031">
    <property type="protein sequence ID" value="SKA65793.1"/>
    <property type="molecule type" value="Genomic_DNA"/>
</dbReference>
<feature type="signal peptide" evidence="1">
    <location>
        <begin position="1"/>
        <end position="19"/>
    </location>
</feature>
<organism evidence="2 3">
    <name type="scientific">Succinivibrio dextrinosolvens DSM 3072</name>
    <dbReference type="NCBI Taxonomy" id="1123324"/>
    <lineage>
        <taxon>Bacteria</taxon>
        <taxon>Pseudomonadati</taxon>
        <taxon>Pseudomonadota</taxon>
        <taxon>Gammaproteobacteria</taxon>
        <taxon>Aeromonadales</taxon>
        <taxon>Succinivibrionaceae</taxon>
        <taxon>Succinivibrio</taxon>
    </lineage>
</organism>
<keyword evidence="1" id="KW-0732">Signal</keyword>
<reference evidence="3" key="1">
    <citation type="submission" date="2017-02" db="EMBL/GenBank/DDBJ databases">
        <authorList>
            <person name="Varghese N."/>
            <person name="Submissions S."/>
        </authorList>
    </citation>
    <scope>NUCLEOTIDE SEQUENCE [LARGE SCALE GENOMIC DNA]</scope>
    <source>
        <strain evidence="3">DSM 3072</strain>
    </source>
</reference>
<proteinExistence type="predicted"/>
<gene>
    <name evidence="2" type="ORF">SAMN02745213_01702</name>
</gene>
<name>A0A1T4VLJ1_9GAMM</name>
<protein>
    <submittedName>
        <fullName evidence="2">Uncharacterized protein</fullName>
    </submittedName>
</protein>
<evidence type="ECO:0000256" key="1">
    <source>
        <dbReference type="SAM" id="SignalP"/>
    </source>
</evidence>
<evidence type="ECO:0000313" key="2">
    <source>
        <dbReference type="EMBL" id="SKA65793.1"/>
    </source>
</evidence>
<accession>A0A1T4VLJ1</accession>
<sequence>MSRKYVVLSLLFICMSSYAFVIDYDAINDNDNTDYYGANSLEYSSQGNYTEDGVSRVIVPHDRNKGVAQDYDNQGNGLKLEGVNKEDLEKLYYGNELYNKTK</sequence>
<dbReference type="Proteomes" id="UP000242432">
    <property type="component" value="Unassembled WGS sequence"/>
</dbReference>